<dbReference type="OrthoDB" id="2639482at2"/>
<dbReference type="EMBL" id="SIJB01000024">
    <property type="protein sequence ID" value="NBI29462.1"/>
    <property type="molecule type" value="Genomic_DNA"/>
</dbReference>
<proteinExistence type="predicted"/>
<name>A0A6N9Q3T3_9BACL</name>
<dbReference type="NCBIfam" id="TIGR01764">
    <property type="entry name" value="excise"/>
    <property type="match status" value="1"/>
</dbReference>
<dbReference type="RefSeq" id="WP_160646264.1">
    <property type="nucleotide sequence ID" value="NZ_SIJB01000024.1"/>
</dbReference>
<dbReference type="AlphaFoldDB" id="A0A6N9Q3T3"/>
<dbReference type="InterPro" id="IPR010093">
    <property type="entry name" value="SinI_DNA-bd"/>
</dbReference>
<organism evidence="2 3">
    <name type="scientific">Chengkuizengella marina</name>
    <dbReference type="NCBI Taxonomy" id="2507566"/>
    <lineage>
        <taxon>Bacteria</taxon>
        <taxon>Bacillati</taxon>
        <taxon>Bacillota</taxon>
        <taxon>Bacilli</taxon>
        <taxon>Bacillales</taxon>
        <taxon>Paenibacillaceae</taxon>
        <taxon>Chengkuizengella</taxon>
    </lineage>
</organism>
<reference evidence="2 3" key="1">
    <citation type="submission" date="2019-01" db="EMBL/GenBank/DDBJ databases">
        <title>Chengkuizengella sp. nov., isolated from deep-sea sediment of East Pacific Ocean.</title>
        <authorList>
            <person name="Yang J."/>
            <person name="Lai Q."/>
            <person name="Shao Z."/>
        </authorList>
    </citation>
    <scope>NUCLEOTIDE SEQUENCE [LARGE SCALE GENOMIC DNA]</scope>
    <source>
        <strain evidence="2 3">YPA3-1-1</strain>
    </source>
</reference>
<accession>A0A6N9Q3T3</accession>
<evidence type="ECO:0000259" key="1">
    <source>
        <dbReference type="Pfam" id="PF12728"/>
    </source>
</evidence>
<dbReference type="Gene3D" id="3.90.105.50">
    <property type="match status" value="1"/>
</dbReference>
<dbReference type="InterPro" id="IPR009061">
    <property type="entry name" value="DNA-bd_dom_put_sf"/>
</dbReference>
<evidence type="ECO:0000313" key="3">
    <source>
        <dbReference type="Proteomes" id="UP000448943"/>
    </source>
</evidence>
<dbReference type="GO" id="GO:0003677">
    <property type="term" value="F:DNA binding"/>
    <property type="evidence" value="ECO:0007669"/>
    <property type="project" value="UniProtKB-KW"/>
</dbReference>
<dbReference type="InterPro" id="IPR041657">
    <property type="entry name" value="HTH_17"/>
</dbReference>
<dbReference type="SUPFAM" id="SSF46955">
    <property type="entry name" value="Putative DNA-binding domain"/>
    <property type="match status" value="1"/>
</dbReference>
<gene>
    <name evidence="2" type="ORF">ERL59_10880</name>
</gene>
<protein>
    <submittedName>
        <fullName evidence="2">DNA-binding protein</fullName>
    </submittedName>
</protein>
<keyword evidence="3" id="KW-1185">Reference proteome</keyword>
<feature type="domain" description="Helix-turn-helix" evidence="1">
    <location>
        <begin position="37"/>
        <end position="91"/>
    </location>
</feature>
<keyword evidence="2" id="KW-0238">DNA-binding</keyword>
<dbReference type="Pfam" id="PF12728">
    <property type="entry name" value="HTH_17"/>
    <property type="match status" value="1"/>
</dbReference>
<sequence length="103" mass="12394">MKMIEEFYQELVQDVARKVKQSLIKEFQQNPREDKRLNVDEAAEYTGISRKLIYRMCKEGDIPHIRLGAKDSQKPRIIFRTSTLDNWMREQEILNYMKSEKVQ</sequence>
<dbReference type="Proteomes" id="UP000448943">
    <property type="component" value="Unassembled WGS sequence"/>
</dbReference>
<dbReference type="InterPro" id="IPR038148">
    <property type="entry name" value="Tn1545/Tn916_Xis"/>
</dbReference>
<comment type="caution">
    <text evidence="2">The sequence shown here is derived from an EMBL/GenBank/DDBJ whole genome shotgun (WGS) entry which is preliminary data.</text>
</comment>
<evidence type="ECO:0000313" key="2">
    <source>
        <dbReference type="EMBL" id="NBI29462.1"/>
    </source>
</evidence>